<keyword evidence="3 6" id="KW-0812">Transmembrane</keyword>
<dbReference type="SUPFAM" id="SSF81321">
    <property type="entry name" value="Family A G protein-coupled receptor-like"/>
    <property type="match status" value="1"/>
</dbReference>
<dbReference type="PANTHER" id="PTHR31627:SF42">
    <property type="entry name" value="G_PROTEIN_RECEP_F1_2 DOMAIN-CONTAINING PROTEIN-RELATED"/>
    <property type="match status" value="1"/>
</dbReference>
<feature type="transmembrane region" description="Helical" evidence="6">
    <location>
        <begin position="232"/>
        <end position="258"/>
    </location>
</feature>
<dbReference type="InterPro" id="IPR000276">
    <property type="entry name" value="GPCR_Rhodpsn"/>
</dbReference>
<evidence type="ECO:0000256" key="2">
    <source>
        <dbReference type="ARBA" id="ARBA00005692"/>
    </source>
</evidence>
<sequence>MLENSFTGILLKIYFGFCFIIDIFSFVLYILILFFIGNRIIKKDKFYFNGFYKLIFFNGFLDLIFIVKEYIIFRIPQYGFFENFYINIFPELPICRIFSTSSLAQVIFATMSGITITFNRYIAIKYPTKYNYIWSGWRLILLCTWPLLISVPVFVIFFEKKMGYRFNQHGGLVLYYKDLYLNKLILTIVIIIHLTGLCINIILNVLLVYTVKKLDIVSKIINNRNREMKLEITMVKFAIVYCTFFAIVVFTEICILIAAYSGSVNVAEDILIFCVFIKTGMVFFTPYTLLFLSSDFRRKFLFFFGFSKLSYIGNKNKILIKSIKTPTNVFKFKVTILKN</sequence>
<comment type="subcellular location">
    <subcellularLocation>
        <location evidence="1">Membrane</location>
        <topology evidence="1">Multi-pass membrane protein</topology>
    </subcellularLocation>
</comment>
<dbReference type="Gene3D" id="1.20.1070.10">
    <property type="entry name" value="Rhodopsin 7-helix transmembrane proteins"/>
    <property type="match status" value="1"/>
</dbReference>
<evidence type="ECO:0000256" key="6">
    <source>
        <dbReference type="RuleBase" id="RU280813"/>
    </source>
</evidence>
<evidence type="ECO:0000313" key="7">
    <source>
        <dbReference type="Proteomes" id="UP000035681"/>
    </source>
</evidence>
<feature type="transmembrane region" description="Helical" evidence="6">
    <location>
        <begin position="97"/>
        <end position="118"/>
    </location>
</feature>
<evidence type="ECO:0000256" key="1">
    <source>
        <dbReference type="ARBA" id="ARBA00004141"/>
    </source>
</evidence>
<dbReference type="Pfam" id="PF02118">
    <property type="entry name" value="Srg"/>
    <property type="match status" value="1"/>
</dbReference>
<evidence type="ECO:0000313" key="8">
    <source>
        <dbReference type="WBParaSite" id="SSTP_0001289400.1"/>
    </source>
</evidence>
<name>A0A913IBL6_STRER</name>
<feature type="transmembrane region" description="Helical" evidence="6">
    <location>
        <begin position="270"/>
        <end position="292"/>
    </location>
</feature>
<dbReference type="GO" id="GO:0004930">
    <property type="term" value="F:G protein-coupled receptor activity"/>
    <property type="evidence" value="ECO:0007669"/>
    <property type="project" value="InterPro"/>
</dbReference>
<evidence type="ECO:0000256" key="3">
    <source>
        <dbReference type="ARBA" id="ARBA00022692"/>
    </source>
</evidence>
<proteinExistence type="inferred from homology"/>
<accession>A0A913IBL6</accession>
<feature type="transmembrane region" description="Helical" evidence="6">
    <location>
        <begin position="13"/>
        <end position="38"/>
    </location>
</feature>
<feature type="transmembrane region" description="Helical" evidence="6">
    <location>
        <begin position="139"/>
        <end position="158"/>
    </location>
</feature>
<dbReference type="AlphaFoldDB" id="A0A913IBL6"/>
<protein>
    <recommendedName>
        <fullName evidence="6">Serpentine receptor class gamma</fullName>
    </recommendedName>
</protein>
<dbReference type="PROSITE" id="PS00237">
    <property type="entry name" value="G_PROTEIN_RECEP_F1_1"/>
    <property type="match status" value="1"/>
</dbReference>
<keyword evidence="7" id="KW-1185">Reference proteome</keyword>
<feature type="transmembrane region" description="Helical" evidence="6">
    <location>
        <begin position="50"/>
        <end position="73"/>
    </location>
</feature>
<dbReference type="PANTHER" id="PTHR31627">
    <property type="entry name" value="SERPENTINE RECEPTOR CLASS GAMMA-RELATED"/>
    <property type="match status" value="1"/>
</dbReference>
<keyword evidence="4 6" id="KW-1133">Transmembrane helix</keyword>
<dbReference type="InterPro" id="IPR051119">
    <property type="entry name" value="Nematode_SR-like"/>
</dbReference>
<dbReference type="GO" id="GO:0016020">
    <property type="term" value="C:membrane"/>
    <property type="evidence" value="ECO:0007669"/>
    <property type="project" value="UniProtKB-SubCell"/>
</dbReference>
<dbReference type="Proteomes" id="UP000035681">
    <property type="component" value="Unplaced"/>
</dbReference>
<organism evidence="8">
    <name type="scientific">Strongyloides stercoralis</name>
    <name type="common">Threadworm</name>
    <dbReference type="NCBI Taxonomy" id="6248"/>
    <lineage>
        <taxon>Eukaryota</taxon>
        <taxon>Metazoa</taxon>
        <taxon>Ecdysozoa</taxon>
        <taxon>Nematoda</taxon>
        <taxon>Chromadorea</taxon>
        <taxon>Rhabditida</taxon>
        <taxon>Tylenchina</taxon>
        <taxon>Panagrolaimomorpha</taxon>
        <taxon>Strongyloidoidea</taxon>
        <taxon>Strongyloididae</taxon>
        <taxon>Strongyloides</taxon>
    </lineage>
</organism>
<comment type="similarity">
    <text evidence="2 6">Belongs to the nematode receptor-like protein srg family.</text>
</comment>
<evidence type="ECO:0000256" key="5">
    <source>
        <dbReference type="ARBA" id="ARBA00023136"/>
    </source>
</evidence>
<evidence type="ECO:0000256" key="4">
    <source>
        <dbReference type="ARBA" id="ARBA00022989"/>
    </source>
</evidence>
<dbReference type="GO" id="GO:0007606">
    <property type="term" value="P:sensory perception of chemical stimulus"/>
    <property type="evidence" value="ECO:0007669"/>
    <property type="project" value="UniProtKB-UniRule"/>
</dbReference>
<keyword evidence="5 6" id="KW-0472">Membrane</keyword>
<dbReference type="WBParaSite" id="TCONS_00005313.p1">
    <property type="protein sequence ID" value="TCONS_00005313.p1"/>
    <property type="gene ID" value="XLOC_003631"/>
</dbReference>
<dbReference type="InterPro" id="IPR000609">
    <property type="entry name" value="7TM_GPCR_serpentine_rcpt_Srg"/>
</dbReference>
<dbReference type="WBParaSite" id="SSTP_0001289400.1">
    <property type="protein sequence ID" value="SSTP_0001289400.1"/>
    <property type="gene ID" value="SSTP_0001289400"/>
</dbReference>
<feature type="transmembrane region" description="Helical" evidence="6">
    <location>
        <begin position="184"/>
        <end position="211"/>
    </location>
</feature>
<reference evidence="8" key="1">
    <citation type="submission" date="2022-10" db="UniProtKB">
        <authorList>
            <consortium name="WormBaseParasite"/>
        </authorList>
    </citation>
    <scope>IDENTIFICATION</scope>
</reference>